<keyword evidence="2" id="KW-0067">ATP-binding</keyword>
<sequence>MATKSARNEREPAERLPVARVCVDVPLPHLDRPFDYLVAATDDEAAQPGVRVKVRFAGQLMSGFLLERAESSPHGGKLAYLDKIVSPEQVLDPEVAQLARAVADRYAGNLSDVLRLAVPPRHARVEAQPPQASPGTATPSDEPAVTTSPHSDVPAELSAGGPTAPSAGAPSAPSAGAPSAGGLSAPEPDAESSGELAPSTTRDLDAVSARAPESAPSGESAPPT</sequence>
<feature type="compositionally biased region" description="Low complexity" evidence="4">
    <location>
        <begin position="208"/>
        <end position="224"/>
    </location>
</feature>
<keyword evidence="7" id="KW-1185">Reference proteome</keyword>
<feature type="non-terminal residue" evidence="6">
    <location>
        <position position="224"/>
    </location>
</feature>
<dbReference type="Proteomes" id="UP001523216">
    <property type="component" value="Unassembled WGS sequence"/>
</dbReference>
<dbReference type="PANTHER" id="PTHR30580">
    <property type="entry name" value="PRIMOSOMAL PROTEIN N"/>
    <property type="match status" value="1"/>
</dbReference>
<reference evidence="6 7" key="1">
    <citation type="submission" date="2022-06" db="EMBL/GenBank/DDBJ databases">
        <title>Actinoplanes abujensis sp. nov., isolated from Nigerian arid soil.</title>
        <authorList>
            <person name="Ding P."/>
        </authorList>
    </citation>
    <scope>NUCLEOTIDE SEQUENCE [LARGE SCALE GENOMIC DNA]</scope>
    <source>
        <strain evidence="7">TRM88002</strain>
    </source>
</reference>
<feature type="compositionally biased region" description="Polar residues" evidence="4">
    <location>
        <begin position="133"/>
        <end position="150"/>
    </location>
</feature>
<evidence type="ECO:0000313" key="7">
    <source>
        <dbReference type="Proteomes" id="UP001523216"/>
    </source>
</evidence>
<feature type="compositionally biased region" description="Low complexity" evidence="4">
    <location>
        <begin position="158"/>
        <end position="186"/>
    </location>
</feature>
<name>A0ABT0XZC2_9ACTN</name>
<evidence type="ECO:0000256" key="2">
    <source>
        <dbReference type="ARBA" id="ARBA00022840"/>
    </source>
</evidence>
<dbReference type="InterPro" id="IPR042115">
    <property type="entry name" value="PriA_3primeBD_sf"/>
</dbReference>
<evidence type="ECO:0000256" key="3">
    <source>
        <dbReference type="ARBA" id="ARBA00023125"/>
    </source>
</evidence>
<keyword evidence="1" id="KW-0547">Nucleotide-binding</keyword>
<dbReference type="EMBL" id="JAMQOL010000020">
    <property type="protein sequence ID" value="MCM4079138.1"/>
    <property type="molecule type" value="Genomic_DNA"/>
</dbReference>
<evidence type="ECO:0000259" key="5">
    <source>
        <dbReference type="Pfam" id="PF17764"/>
    </source>
</evidence>
<feature type="domain" description="Primosomal protein N' 3' DNA-binding" evidence="5">
    <location>
        <begin position="20"/>
        <end position="119"/>
    </location>
</feature>
<accession>A0ABT0XZC2</accession>
<evidence type="ECO:0000313" key="6">
    <source>
        <dbReference type="EMBL" id="MCM4079138.1"/>
    </source>
</evidence>
<evidence type="ECO:0000256" key="1">
    <source>
        <dbReference type="ARBA" id="ARBA00022741"/>
    </source>
</evidence>
<dbReference type="Gene3D" id="3.40.1440.60">
    <property type="entry name" value="PriA, 3(prime) DNA-binding domain"/>
    <property type="match status" value="1"/>
</dbReference>
<dbReference type="Pfam" id="PF17764">
    <property type="entry name" value="PriA_3primeBD"/>
    <property type="match status" value="1"/>
</dbReference>
<dbReference type="InterPro" id="IPR041222">
    <property type="entry name" value="PriA_3primeBD"/>
</dbReference>
<keyword evidence="3" id="KW-0238">DNA-binding</keyword>
<feature type="region of interest" description="Disordered" evidence="4">
    <location>
        <begin position="123"/>
        <end position="224"/>
    </location>
</feature>
<evidence type="ECO:0000256" key="4">
    <source>
        <dbReference type="SAM" id="MobiDB-lite"/>
    </source>
</evidence>
<organism evidence="6 7">
    <name type="scientific">Paractinoplanes hotanensis</name>
    <dbReference type="NCBI Taxonomy" id="2906497"/>
    <lineage>
        <taxon>Bacteria</taxon>
        <taxon>Bacillati</taxon>
        <taxon>Actinomycetota</taxon>
        <taxon>Actinomycetes</taxon>
        <taxon>Micromonosporales</taxon>
        <taxon>Micromonosporaceae</taxon>
        <taxon>Paractinoplanes</taxon>
    </lineage>
</organism>
<protein>
    <submittedName>
        <fullName evidence="6">Primosomal protein N</fullName>
    </submittedName>
</protein>
<proteinExistence type="predicted"/>
<dbReference type="PANTHER" id="PTHR30580:SF0">
    <property type="entry name" value="PRIMOSOMAL PROTEIN N"/>
    <property type="match status" value="1"/>
</dbReference>
<comment type="caution">
    <text evidence="6">The sequence shown here is derived from an EMBL/GenBank/DDBJ whole genome shotgun (WGS) entry which is preliminary data.</text>
</comment>
<gene>
    <name evidence="6" type="ORF">LXN57_16310</name>
</gene>